<dbReference type="Proteomes" id="UP000186400">
    <property type="component" value="Unassembled WGS sequence"/>
</dbReference>
<comment type="similarity">
    <text evidence="1">Belongs to the nitroreductase family.</text>
</comment>
<dbReference type="PANTHER" id="PTHR43673">
    <property type="entry name" value="NAD(P)H NITROREDUCTASE YDGI-RELATED"/>
    <property type="match status" value="1"/>
</dbReference>
<accession>A0A1N6Q955</accession>
<dbReference type="GO" id="GO:0016491">
    <property type="term" value="F:oxidoreductase activity"/>
    <property type="evidence" value="ECO:0007669"/>
    <property type="project" value="UniProtKB-KW"/>
</dbReference>
<dbReference type="OrthoDB" id="9812105at2"/>
<feature type="domain" description="Nitroreductase" evidence="4">
    <location>
        <begin position="10"/>
        <end position="157"/>
    </location>
</feature>
<dbReference type="SUPFAM" id="SSF55469">
    <property type="entry name" value="FMN-dependent nitroreductase-like"/>
    <property type="match status" value="1"/>
</dbReference>
<evidence type="ECO:0000313" key="5">
    <source>
        <dbReference type="EMBL" id="SIQ13079.1"/>
    </source>
</evidence>
<proteinExistence type="inferred from homology"/>
<gene>
    <name evidence="5" type="ORF">SAMN05920897_10465</name>
</gene>
<sequence>MSFQELVQLRRSLRSYSSRPVPTEAIQTCLEAARLAPSACNAQPWHYLVVTEPERVRTLALLTRAPGGKLNNFVEQAPVIVAVVAERPNISSRVGAFLKRKPFYLLDIGISAEHFCLQAEELGLGTCMIGWFQERAAARLLGVPRSRRIALLITLGYSGGDPSPEGNPPGIRPPKKRKPLGQIASSNNYGTPWQEHAIIAAP</sequence>
<dbReference type="Gene3D" id="3.40.109.10">
    <property type="entry name" value="NADH Oxidase"/>
    <property type="match status" value="1"/>
</dbReference>
<protein>
    <submittedName>
        <fullName evidence="5">Nitroreductase</fullName>
    </submittedName>
</protein>
<name>A0A1N6Q955_9SPIO</name>
<evidence type="ECO:0000256" key="3">
    <source>
        <dbReference type="SAM" id="MobiDB-lite"/>
    </source>
</evidence>
<organism evidence="5 6">
    <name type="scientific">Alkalispirochaeta americana</name>
    <dbReference type="NCBI Taxonomy" id="159291"/>
    <lineage>
        <taxon>Bacteria</taxon>
        <taxon>Pseudomonadati</taxon>
        <taxon>Spirochaetota</taxon>
        <taxon>Spirochaetia</taxon>
        <taxon>Spirochaetales</taxon>
        <taxon>Spirochaetaceae</taxon>
        <taxon>Alkalispirochaeta</taxon>
    </lineage>
</organism>
<dbReference type="Pfam" id="PF00881">
    <property type="entry name" value="Nitroreductase"/>
    <property type="match status" value="1"/>
</dbReference>
<feature type="region of interest" description="Disordered" evidence="3">
    <location>
        <begin position="160"/>
        <end position="189"/>
    </location>
</feature>
<dbReference type="RefSeq" id="WP_076488032.1">
    <property type="nucleotide sequence ID" value="NZ_FTMS01000004.1"/>
</dbReference>
<keyword evidence="6" id="KW-1185">Reference proteome</keyword>
<dbReference type="AlphaFoldDB" id="A0A1N6Q955"/>
<dbReference type="EMBL" id="FTMS01000004">
    <property type="protein sequence ID" value="SIQ13079.1"/>
    <property type="molecule type" value="Genomic_DNA"/>
</dbReference>
<evidence type="ECO:0000256" key="1">
    <source>
        <dbReference type="ARBA" id="ARBA00007118"/>
    </source>
</evidence>
<keyword evidence="2" id="KW-0560">Oxidoreductase</keyword>
<dbReference type="InterPro" id="IPR029479">
    <property type="entry name" value="Nitroreductase"/>
</dbReference>
<evidence type="ECO:0000256" key="2">
    <source>
        <dbReference type="ARBA" id="ARBA00023002"/>
    </source>
</evidence>
<reference evidence="5 6" key="1">
    <citation type="submission" date="2017-01" db="EMBL/GenBank/DDBJ databases">
        <authorList>
            <person name="Mah S.A."/>
            <person name="Swanson W.J."/>
            <person name="Moy G.W."/>
            <person name="Vacquier V.D."/>
        </authorList>
    </citation>
    <scope>NUCLEOTIDE SEQUENCE [LARGE SCALE GENOMIC DNA]</scope>
    <source>
        <strain evidence="5 6">ASpG1</strain>
    </source>
</reference>
<evidence type="ECO:0000313" key="6">
    <source>
        <dbReference type="Proteomes" id="UP000186400"/>
    </source>
</evidence>
<dbReference type="InterPro" id="IPR000415">
    <property type="entry name" value="Nitroreductase-like"/>
</dbReference>
<dbReference type="STRING" id="159291.SAMN05920897_10465"/>
<dbReference type="PANTHER" id="PTHR43673:SF10">
    <property type="entry name" value="NADH DEHYDROGENASE_NAD(P)H NITROREDUCTASE XCC3605-RELATED"/>
    <property type="match status" value="1"/>
</dbReference>
<evidence type="ECO:0000259" key="4">
    <source>
        <dbReference type="Pfam" id="PF00881"/>
    </source>
</evidence>